<dbReference type="PANTHER" id="PTHR41771:SF1">
    <property type="entry name" value="MEMBRANE PROTEIN"/>
    <property type="match status" value="1"/>
</dbReference>
<comment type="caution">
    <text evidence="2">The sequence shown here is derived from an EMBL/GenBank/DDBJ whole genome shotgun (WGS) entry which is preliminary data.</text>
</comment>
<dbReference type="Pfam" id="PF07907">
    <property type="entry name" value="YibE_F"/>
    <property type="match status" value="1"/>
</dbReference>
<evidence type="ECO:0008006" key="4">
    <source>
        <dbReference type="Google" id="ProtNLM"/>
    </source>
</evidence>
<reference evidence="2" key="1">
    <citation type="journal article" date="2014" name="Int. J. Syst. Evol. Microbiol.">
        <title>Complete genome sequence of Corynebacterium casei LMG S-19264T (=DSM 44701T), isolated from a smear-ripened cheese.</title>
        <authorList>
            <consortium name="US DOE Joint Genome Institute (JGI-PGF)"/>
            <person name="Walter F."/>
            <person name="Albersmeier A."/>
            <person name="Kalinowski J."/>
            <person name="Ruckert C."/>
        </authorList>
    </citation>
    <scope>NUCLEOTIDE SEQUENCE</scope>
    <source>
        <strain evidence="2">CGMCC 1.12777</strain>
    </source>
</reference>
<feature type="transmembrane region" description="Helical" evidence="1">
    <location>
        <begin position="163"/>
        <end position="188"/>
    </location>
</feature>
<sequence>MFVFALLTIGKKQGLYSIVSLLINIVLLLLALTLYLTLQQSSLLVICIVATVLFTIFSLVLVSGRKEKTYVAIIATLISTFIALLIAFATLKLTASNGLHFESMQFVLVPPQEVFMAQILIGSLGAVMDIAITLTSSVYELYEKNTEISRKALMRSGREIGGDVMGAMTNILLFAYISGTIPIILLYLKNGYPLMDTFSLNLSLELVRALTGSIGIVLAIPITLYLSMMFIFRKGSRK</sequence>
<evidence type="ECO:0000313" key="3">
    <source>
        <dbReference type="Proteomes" id="UP000656813"/>
    </source>
</evidence>
<feature type="transmembrane region" description="Helical" evidence="1">
    <location>
        <begin position="69"/>
        <end position="95"/>
    </location>
</feature>
<feature type="transmembrane region" description="Helical" evidence="1">
    <location>
        <begin position="115"/>
        <end position="142"/>
    </location>
</feature>
<proteinExistence type="predicted"/>
<dbReference type="InterPro" id="IPR012507">
    <property type="entry name" value="YibE_F"/>
</dbReference>
<dbReference type="AlphaFoldDB" id="A0A8J2ZZK3"/>
<feature type="transmembrane region" description="Helical" evidence="1">
    <location>
        <begin position="42"/>
        <end position="62"/>
    </location>
</feature>
<dbReference type="EMBL" id="BMFV01000044">
    <property type="protein sequence ID" value="GGH87885.1"/>
    <property type="molecule type" value="Genomic_DNA"/>
</dbReference>
<accession>A0A8J2ZZK3</accession>
<feature type="transmembrane region" description="Helical" evidence="1">
    <location>
        <begin position="15"/>
        <end position="36"/>
    </location>
</feature>
<feature type="transmembrane region" description="Helical" evidence="1">
    <location>
        <begin position="208"/>
        <end position="232"/>
    </location>
</feature>
<keyword evidence="1" id="KW-1133">Transmembrane helix</keyword>
<gene>
    <name evidence="2" type="ORF">GCM10007096_38930</name>
</gene>
<keyword evidence="3" id="KW-1185">Reference proteome</keyword>
<name>A0A8J2ZZK3_9BACL</name>
<organism evidence="2 3">
    <name type="scientific">Pullulanibacillus pueri</name>
    <dbReference type="NCBI Taxonomy" id="1437324"/>
    <lineage>
        <taxon>Bacteria</taxon>
        <taxon>Bacillati</taxon>
        <taxon>Bacillota</taxon>
        <taxon>Bacilli</taxon>
        <taxon>Bacillales</taxon>
        <taxon>Sporolactobacillaceae</taxon>
        <taxon>Pullulanibacillus</taxon>
    </lineage>
</organism>
<evidence type="ECO:0000256" key="1">
    <source>
        <dbReference type="SAM" id="Phobius"/>
    </source>
</evidence>
<dbReference type="RefSeq" id="WP_229745659.1">
    <property type="nucleotide sequence ID" value="NZ_BMFV01000044.1"/>
</dbReference>
<protein>
    <recommendedName>
        <fullName evidence="4">YibE/F family protein</fullName>
    </recommendedName>
</protein>
<dbReference type="PANTHER" id="PTHR41771">
    <property type="entry name" value="MEMBRANE PROTEIN-RELATED"/>
    <property type="match status" value="1"/>
</dbReference>
<keyword evidence="1" id="KW-0472">Membrane</keyword>
<dbReference type="Proteomes" id="UP000656813">
    <property type="component" value="Unassembled WGS sequence"/>
</dbReference>
<reference evidence="2" key="2">
    <citation type="submission" date="2020-09" db="EMBL/GenBank/DDBJ databases">
        <authorList>
            <person name="Sun Q."/>
            <person name="Zhou Y."/>
        </authorList>
    </citation>
    <scope>NUCLEOTIDE SEQUENCE</scope>
    <source>
        <strain evidence="2">CGMCC 1.12777</strain>
    </source>
</reference>
<evidence type="ECO:0000313" key="2">
    <source>
        <dbReference type="EMBL" id="GGH87885.1"/>
    </source>
</evidence>
<keyword evidence="1" id="KW-0812">Transmembrane</keyword>